<reference evidence="1 2" key="1">
    <citation type="submission" date="2023-04" db="EMBL/GenBank/DDBJ databases">
        <title>Klugiella caeni sp. nov. isolated from the sludge of biochemical tank.</title>
        <authorList>
            <person name="Geng K."/>
        </authorList>
    </citation>
    <scope>NUCLEOTIDE SEQUENCE [LARGE SCALE GENOMIC DNA]</scope>
    <source>
        <strain evidence="1 2">YN-L-19</strain>
    </source>
</reference>
<evidence type="ECO:0000313" key="2">
    <source>
        <dbReference type="Proteomes" id="UP001321506"/>
    </source>
</evidence>
<keyword evidence="2" id="KW-1185">Reference proteome</keyword>
<dbReference type="RefSeq" id="WP_281487358.1">
    <property type="nucleotide sequence ID" value="NZ_JASATX010000001.1"/>
</dbReference>
<accession>A0AAW6T5Y3</accession>
<dbReference type="EMBL" id="JASATX010000001">
    <property type="protein sequence ID" value="MDI2097568.1"/>
    <property type="molecule type" value="Genomic_DNA"/>
</dbReference>
<dbReference type="Proteomes" id="UP001321506">
    <property type="component" value="Unassembled WGS sequence"/>
</dbReference>
<dbReference type="AlphaFoldDB" id="A0AAW6T5Y3"/>
<protein>
    <recommendedName>
        <fullName evidence="3">PilZ domain-containing protein</fullName>
    </recommendedName>
</protein>
<name>A0AAW6T5Y3_9MICO</name>
<sequence>MFTPLRPVDPELAYAVPFVVERARTPVFELLNTSEEPARAVMLSLIGDGRLVSGMPTTLEPGARLSFALHGDDVARGSVVIVRWFRTDGCEYLWRIAF</sequence>
<gene>
    <name evidence="1" type="ORF">QF206_01115</name>
</gene>
<organism evidence="1 2">
    <name type="scientific">Ruicaihuangia caeni</name>
    <dbReference type="NCBI Taxonomy" id="3042517"/>
    <lineage>
        <taxon>Bacteria</taxon>
        <taxon>Bacillati</taxon>
        <taxon>Actinomycetota</taxon>
        <taxon>Actinomycetes</taxon>
        <taxon>Micrococcales</taxon>
        <taxon>Microbacteriaceae</taxon>
        <taxon>Ruicaihuangia</taxon>
    </lineage>
</organism>
<evidence type="ECO:0000313" key="1">
    <source>
        <dbReference type="EMBL" id="MDI2097568.1"/>
    </source>
</evidence>
<evidence type="ECO:0008006" key="3">
    <source>
        <dbReference type="Google" id="ProtNLM"/>
    </source>
</evidence>
<proteinExistence type="predicted"/>
<comment type="caution">
    <text evidence="1">The sequence shown here is derived from an EMBL/GenBank/DDBJ whole genome shotgun (WGS) entry which is preliminary data.</text>
</comment>